<evidence type="ECO:0008006" key="3">
    <source>
        <dbReference type="Google" id="ProtNLM"/>
    </source>
</evidence>
<proteinExistence type="predicted"/>
<evidence type="ECO:0000313" key="2">
    <source>
        <dbReference type="Proteomes" id="UP000253061"/>
    </source>
</evidence>
<dbReference type="RefSeq" id="WP_062955747.1">
    <property type="nucleotide sequence ID" value="NZ_JPWB01000004.1"/>
</dbReference>
<comment type="caution">
    <text evidence="1">The sequence shown here is derived from an EMBL/GenBank/DDBJ whole genome shotgun (WGS) entry which is preliminary data.</text>
</comment>
<dbReference type="Proteomes" id="UP000253061">
    <property type="component" value="Unassembled WGS sequence"/>
</dbReference>
<dbReference type="InterPro" id="IPR014710">
    <property type="entry name" value="RmlC-like_jellyroll"/>
</dbReference>
<evidence type="ECO:0000313" key="1">
    <source>
        <dbReference type="EMBL" id="RCK22393.1"/>
    </source>
</evidence>
<gene>
    <name evidence="1" type="ORF">TH6_12110</name>
</gene>
<reference evidence="1 2" key="1">
    <citation type="submission" date="2014-07" db="EMBL/GenBank/DDBJ databases">
        <title>Draft genome sequence of Thalassospira profundimaris R8-17.</title>
        <authorList>
            <person name="Lai Q."/>
            <person name="Shao Z."/>
        </authorList>
    </citation>
    <scope>NUCLEOTIDE SEQUENCE [LARGE SCALE GENOMIC DNA]</scope>
    <source>
        <strain evidence="1 2">R8-17</strain>
    </source>
</reference>
<dbReference type="InterPro" id="IPR011051">
    <property type="entry name" value="RmlC_Cupin_sf"/>
</dbReference>
<protein>
    <recommendedName>
        <fullName evidence="3">Cupin 2 conserved barrel domain-containing protein</fullName>
    </recommendedName>
</protein>
<dbReference type="AlphaFoldDB" id="A0A367VB52"/>
<organism evidence="1 2">
    <name type="scientific">Thalassospira profundimaris</name>
    <dbReference type="NCBI Taxonomy" id="502049"/>
    <lineage>
        <taxon>Bacteria</taxon>
        <taxon>Pseudomonadati</taxon>
        <taxon>Pseudomonadota</taxon>
        <taxon>Alphaproteobacteria</taxon>
        <taxon>Rhodospirillales</taxon>
        <taxon>Thalassospiraceae</taxon>
        <taxon>Thalassospira</taxon>
    </lineage>
</organism>
<dbReference type="EMBL" id="JPWB01000004">
    <property type="protein sequence ID" value="RCK22393.1"/>
    <property type="molecule type" value="Genomic_DNA"/>
</dbReference>
<sequence length="137" mass="15246">MVRLIDKPTTDQDQITPVNGDVASCLATRELNLSGPCVVSGVQSHHAEELVFVRSGNAEIWDGEGNVFSGRDCCVSLARGQRYRLQVNAGDTAKLLILTVPELDDPKNREILQIAKARVRDMILNEQRHYSAFMPKR</sequence>
<dbReference type="SUPFAM" id="SSF51182">
    <property type="entry name" value="RmlC-like cupins"/>
    <property type="match status" value="1"/>
</dbReference>
<name>A0A367VB52_9PROT</name>
<dbReference type="Gene3D" id="2.60.120.10">
    <property type="entry name" value="Jelly Rolls"/>
    <property type="match status" value="1"/>
</dbReference>
<accession>A0A367VB52</accession>